<dbReference type="OrthoDB" id="4562642at2"/>
<evidence type="ECO:0000313" key="3">
    <source>
        <dbReference type="Proteomes" id="UP000233766"/>
    </source>
</evidence>
<feature type="compositionally biased region" description="Polar residues" evidence="1">
    <location>
        <begin position="1"/>
        <end position="19"/>
    </location>
</feature>
<proteinExistence type="predicted"/>
<comment type="caution">
    <text evidence="2">The sequence shown here is derived from an EMBL/GenBank/DDBJ whole genome shotgun (WGS) entry which is preliminary data.</text>
</comment>
<name>A0A2N3VD58_9NOCA</name>
<evidence type="ECO:0000313" key="2">
    <source>
        <dbReference type="EMBL" id="PKV79572.1"/>
    </source>
</evidence>
<dbReference type="AlphaFoldDB" id="A0A2N3VD58"/>
<dbReference type="RefSeq" id="WP_062990272.1">
    <property type="nucleotide sequence ID" value="NZ_PJMW01000002.1"/>
</dbReference>
<dbReference type="EMBL" id="PJMW01000002">
    <property type="protein sequence ID" value="PKV79572.1"/>
    <property type="molecule type" value="Genomic_DNA"/>
</dbReference>
<keyword evidence="3" id="KW-1185">Reference proteome</keyword>
<reference evidence="2 3" key="1">
    <citation type="submission" date="2017-12" db="EMBL/GenBank/DDBJ databases">
        <title>Sequencing the genomes of 1000 Actinobacteria strains.</title>
        <authorList>
            <person name="Klenk H.-P."/>
        </authorList>
    </citation>
    <scope>NUCLEOTIDE SEQUENCE [LARGE SCALE GENOMIC DNA]</scope>
    <source>
        <strain evidence="2 3">DSM 44489</strain>
    </source>
</reference>
<gene>
    <name evidence="2" type="ORF">ATK86_3968</name>
</gene>
<evidence type="ECO:0000256" key="1">
    <source>
        <dbReference type="SAM" id="MobiDB-lite"/>
    </source>
</evidence>
<feature type="region of interest" description="Disordered" evidence="1">
    <location>
        <begin position="1"/>
        <end position="22"/>
    </location>
</feature>
<dbReference type="Proteomes" id="UP000233766">
    <property type="component" value="Unassembled WGS sequence"/>
</dbReference>
<accession>A0A2N3VD58</accession>
<sequence length="94" mass="10303">MSTSTTEIASPTDPATTTGVPGVVDSIERAEFVRREHLGIAGPISALTDETAIAGWRADYPRWRGRHWTYTADNDGVLRLRPVNVARAARRRSA</sequence>
<protein>
    <submittedName>
        <fullName evidence="2">Uncharacterized protein</fullName>
    </submittedName>
</protein>
<organism evidence="2 3">
    <name type="scientific">Nocardia fluminea</name>
    <dbReference type="NCBI Taxonomy" id="134984"/>
    <lineage>
        <taxon>Bacteria</taxon>
        <taxon>Bacillati</taxon>
        <taxon>Actinomycetota</taxon>
        <taxon>Actinomycetes</taxon>
        <taxon>Mycobacteriales</taxon>
        <taxon>Nocardiaceae</taxon>
        <taxon>Nocardia</taxon>
    </lineage>
</organism>